<feature type="region of interest" description="Disordered" evidence="7">
    <location>
        <begin position="139"/>
        <end position="161"/>
    </location>
</feature>
<dbReference type="Pfam" id="PF03852">
    <property type="entry name" value="Vsr"/>
    <property type="match status" value="1"/>
</dbReference>
<comment type="caution">
    <text evidence="8">The sequence shown here is derived from an EMBL/GenBank/DDBJ whole genome shotgun (WGS) entry which is preliminary data.</text>
</comment>
<evidence type="ECO:0000313" key="9">
    <source>
        <dbReference type="Proteomes" id="UP000681594"/>
    </source>
</evidence>
<protein>
    <submittedName>
        <fullName evidence="8">DNA mismatch endonuclease Vsr</fullName>
    </submittedName>
</protein>
<dbReference type="NCBIfam" id="TIGR00632">
    <property type="entry name" value="vsr"/>
    <property type="match status" value="1"/>
</dbReference>
<evidence type="ECO:0000313" key="8">
    <source>
        <dbReference type="EMBL" id="MBP0447435.1"/>
    </source>
</evidence>
<evidence type="ECO:0000256" key="1">
    <source>
        <dbReference type="ARBA" id="ARBA00022722"/>
    </source>
</evidence>
<evidence type="ECO:0000256" key="3">
    <source>
        <dbReference type="ARBA" id="ARBA00022763"/>
    </source>
</evidence>
<proteinExistence type="inferred from homology"/>
<sequence>MPRPTFEGTSEGRRRNMVANRSTDTKPELVVRRMLHAAGYRYRIHRQDLPGKPDLVFPSRRAVVEVRGCFWHHHGCFPLGQMPRTRPEYWVPKLAANKARDARNLEALAAGGWRVIEVWECDVRADPDGVVARLREFLGPPGATAGTAASRPRSPGPSPAA</sequence>
<dbReference type="RefSeq" id="WP_209381703.1">
    <property type="nucleotide sequence ID" value="NZ_JAGIZB010000036.1"/>
</dbReference>
<evidence type="ECO:0000256" key="7">
    <source>
        <dbReference type="SAM" id="MobiDB-lite"/>
    </source>
</evidence>
<comment type="similarity">
    <text evidence="6">Belongs to the Vsr family.</text>
</comment>
<keyword evidence="2 8" id="KW-0255">Endonuclease</keyword>
<dbReference type="SUPFAM" id="SSF52980">
    <property type="entry name" value="Restriction endonuclease-like"/>
    <property type="match status" value="1"/>
</dbReference>
<keyword evidence="5" id="KW-0234">DNA repair</keyword>
<evidence type="ECO:0000256" key="5">
    <source>
        <dbReference type="ARBA" id="ARBA00023204"/>
    </source>
</evidence>
<keyword evidence="9" id="KW-1185">Reference proteome</keyword>
<keyword evidence="4" id="KW-0378">Hydrolase</keyword>
<organism evidence="8 9">
    <name type="scientific">Pararoseomonas baculiformis</name>
    <dbReference type="NCBI Taxonomy" id="2820812"/>
    <lineage>
        <taxon>Bacteria</taxon>
        <taxon>Pseudomonadati</taxon>
        <taxon>Pseudomonadota</taxon>
        <taxon>Alphaproteobacteria</taxon>
        <taxon>Acetobacterales</taxon>
        <taxon>Acetobacteraceae</taxon>
        <taxon>Pararoseomonas</taxon>
    </lineage>
</organism>
<evidence type="ECO:0000256" key="4">
    <source>
        <dbReference type="ARBA" id="ARBA00022801"/>
    </source>
</evidence>
<feature type="compositionally biased region" description="Low complexity" evidence="7">
    <location>
        <begin position="139"/>
        <end position="153"/>
    </location>
</feature>
<keyword evidence="3" id="KW-0227">DNA damage</keyword>
<accession>A0ABS4AK74</accession>
<name>A0ABS4AK74_9PROT</name>
<gene>
    <name evidence="8" type="primary">vsr</name>
    <name evidence="8" type="ORF">J8J14_21990</name>
</gene>
<dbReference type="Gene3D" id="3.40.960.10">
    <property type="entry name" value="VSR Endonuclease"/>
    <property type="match status" value="1"/>
</dbReference>
<dbReference type="Proteomes" id="UP000681594">
    <property type="component" value="Unassembled WGS sequence"/>
</dbReference>
<feature type="region of interest" description="Disordered" evidence="7">
    <location>
        <begin position="1"/>
        <end position="23"/>
    </location>
</feature>
<reference evidence="8 9" key="1">
    <citation type="submission" date="2021-03" db="EMBL/GenBank/DDBJ databases">
        <authorList>
            <person name="So Y."/>
        </authorList>
    </citation>
    <scope>NUCLEOTIDE SEQUENCE [LARGE SCALE GENOMIC DNA]</scope>
    <source>
        <strain evidence="8 9">SSH11</strain>
    </source>
</reference>
<evidence type="ECO:0000256" key="6">
    <source>
        <dbReference type="ARBA" id="ARBA00029466"/>
    </source>
</evidence>
<dbReference type="GO" id="GO:0004519">
    <property type="term" value="F:endonuclease activity"/>
    <property type="evidence" value="ECO:0007669"/>
    <property type="project" value="UniProtKB-KW"/>
</dbReference>
<dbReference type="InterPro" id="IPR011335">
    <property type="entry name" value="Restrct_endonuc-II-like"/>
</dbReference>
<evidence type="ECO:0000256" key="2">
    <source>
        <dbReference type="ARBA" id="ARBA00022759"/>
    </source>
</evidence>
<dbReference type="InterPro" id="IPR004603">
    <property type="entry name" value="DNA_mismatch_endonuc_vsr"/>
</dbReference>
<dbReference type="CDD" id="cd00221">
    <property type="entry name" value="Vsr"/>
    <property type="match status" value="1"/>
</dbReference>
<keyword evidence="1" id="KW-0540">Nuclease</keyword>
<dbReference type="EMBL" id="JAGIZB010000036">
    <property type="protein sequence ID" value="MBP0447435.1"/>
    <property type="molecule type" value="Genomic_DNA"/>
</dbReference>